<accession>A0A269TDH6</accession>
<dbReference type="EMBL" id="CP027569">
    <property type="protein sequence ID" value="AVO26956.1"/>
    <property type="molecule type" value="Genomic_DNA"/>
</dbReference>
<dbReference type="PANTHER" id="PTHR42956:SF1">
    <property type="entry name" value="NITROGENASE IRON-MOLYBDENUM COFACTOR BIOSYNTHESIS PROTEIN NIFE"/>
    <property type="match status" value="1"/>
</dbReference>
<evidence type="ECO:0000313" key="4">
    <source>
        <dbReference type="Proteomes" id="UP000238358"/>
    </source>
</evidence>
<evidence type="ECO:0000259" key="1">
    <source>
        <dbReference type="Pfam" id="PF00148"/>
    </source>
</evidence>
<feature type="domain" description="Nitrogenase/oxidoreductase component 1" evidence="1">
    <location>
        <begin position="50"/>
        <end position="427"/>
    </location>
</feature>
<sequence length="436" mass="48705">MIMTERKPYAITVQDLVERGRDDIPAELITSTHLIYNSPAALAFNSPGAQGFGVKRAGLSIPGSVMLLVGPGCCGRNTTILSELGGYSDRFFFYIMDETDIVTGRHLKKIPQAVCEVVDSLAEKPSVVMICMTCVDALLGTDMERVCRKAEKEAGLPVVPCYMYALTREGRKPPMVDVRRAIYSLLEKQPRRRRTVNLLGYFAPLQDDCEIYDILRGVGFTQINEISRCPDFAAYKAMSQANVNFILNPESRLAAQDMEKRLGIPSVELTRLYQVAQIHKQYQALAQVLGTEIDDSSWHERAQAVVGKMREKYSGTTVAIGEMQNGNAFEMALALTRYGFVIKEIYANLGPDDFVYLRHLAALSPDTEVYSNLSPSMLYYQGQDHPVDVTIGKDAAYYHEQAAHLHWDEDIQPFGYAGVISLLQGLDRVLSERKHP</sequence>
<dbReference type="InterPro" id="IPR000510">
    <property type="entry name" value="Nase/OxRdtase_comp1"/>
</dbReference>
<dbReference type="Gene3D" id="3.40.50.12380">
    <property type="entry name" value="Nitrogenase MoFe cofactor biosynthesis protein NifE, C-terminal"/>
    <property type="match status" value="1"/>
</dbReference>
<organism evidence="3 5">
    <name type="scientific">Megasphaera elsdenii</name>
    <dbReference type="NCBI Taxonomy" id="907"/>
    <lineage>
        <taxon>Bacteria</taxon>
        <taxon>Bacillati</taxon>
        <taxon>Bacillota</taxon>
        <taxon>Negativicutes</taxon>
        <taxon>Veillonellales</taxon>
        <taxon>Veillonellaceae</taxon>
        <taxon>Megasphaera</taxon>
    </lineage>
</organism>
<dbReference type="PANTHER" id="PTHR42956">
    <property type="entry name" value="NITROGENASE IRON-MOLYBDENUM COFACTOR BIOSYNTHESIS PROTEIN NIFE"/>
    <property type="match status" value="1"/>
</dbReference>
<gene>
    <name evidence="2" type="ORF">C6Y28_04685</name>
    <name evidence="3" type="ORF">HG933_09530</name>
</gene>
<dbReference type="Proteomes" id="UP000536773">
    <property type="component" value="Unassembled WGS sequence"/>
</dbReference>
<reference evidence="2 4" key="1">
    <citation type="journal article" date="2018" name="Genome Announc.">
        <title>Complete genomes of two Megasphaera elsdenii strains, NCIMB 702410 and ATCC 25940.</title>
        <authorList>
            <person name="Hatmaker E.A."/>
            <person name="O'Dell K."/>
            <person name="Riley L.A."/>
            <person name="Klingeman D.M."/>
            <person name="Guss A.M."/>
        </authorList>
    </citation>
    <scope>NUCLEOTIDE SEQUENCE [LARGE SCALE GENOMIC DNA]</scope>
    <source>
        <strain evidence="2 4">NCIMB702410</strain>
    </source>
</reference>
<evidence type="ECO:0000313" key="2">
    <source>
        <dbReference type="EMBL" id="AVO26956.1"/>
    </source>
</evidence>
<evidence type="ECO:0000313" key="5">
    <source>
        <dbReference type="Proteomes" id="UP000536773"/>
    </source>
</evidence>
<dbReference type="OrthoDB" id="5442487at2"/>
<dbReference type="Gene3D" id="3.40.50.1980">
    <property type="entry name" value="Nitrogenase molybdenum iron protein domain"/>
    <property type="match status" value="1"/>
</dbReference>
<dbReference type="InterPro" id="IPR049939">
    <property type="entry name" value="NifE-like"/>
</dbReference>
<reference evidence="3 5" key="2">
    <citation type="submission" date="2020-04" db="EMBL/GenBank/DDBJ databases">
        <authorList>
            <person name="Hitch T.C.A."/>
            <person name="Wylensek D."/>
            <person name="Clavel T."/>
        </authorList>
    </citation>
    <scope>NUCLEOTIDE SEQUENCE [LARGE SCALE GENOMIC DNA]</scope>
    <source>
        <strain evidence="3 5">WCA-386-APC-2A</strain>
    </source>
</reference>
<evidence type="ECO:0000313" key="3">
    <source>
        <dbReference type="EMBL" id="NMK39606.1"/>
    </source>
</evidence>
<name>A0A269TDH6_MEGEL</name>
<dbReference type="Proteomes" id="UP000238358">
    <property type="component" value="Chromosome"/>
</dbReference>
<protein>
    <submittedName>
        <fullName evidence="3">Oxidoreductase</fullName>
    </submittedName>
</protein>
<dbReference type="AlphaFoldDB" id="A0A269TDH6"/>
<dbReference type="SUPFAM" id="SSF53807">
    <property type="entry name" value="Helical backbone' metal receptor"/>
    <property type="match status" value="1"/>
</dbReference>
<proteinExistence type="predicted"/>
<dbReference type="Pfam" id="PF00148">
    <property type="entry name" value="Oxidored_nitro"/>
    <property type="match status" value="1"/>
</dbReference>
<dbReference type="GO" id="GO:0016491">
    <property type="term" value="F:oxidoreductase activity"/>
    <property type="evidence" value="ECO:0007669"/>
    <property type="project" value="InterPro"/>
</dbReference>
<dbReference type="EMBL" id="JABBJH010000014">
    <property type="protein sequence ID" value="NMK39606.1"/>
    <property type="molecule type" value="Genomic_DNA"/>
</dbReference>